<reference evidence="2" key="1">
    <citation type="journal article" date="2013" name="J. Plant Res.">
        <title>Effect of fungi and light on seed germination of three Opuntia species from semiarid lands of central Mexico.</title>
        <authorList>
            <person name="Delgado-Sanchez P."/>
            <person name="Jimenez-Bremont J.F."/>
            <person name="Guerrero-Gonzalez Mde L."/>
            <person name="Flores J."/>
        </authorList>
    </citation>
    <scope>NUCLEOTIDE SEQUENCE</scope>
    <source>
        <tissue evidence="2">Cladode</tissue>
    </source>
</reference>
<organism evidence="2">
    <name type="scientific">Opuntia streptacantha</name>
    <name type="common">Prickly pear cactus</name>
    <name type="synonym">Opuntia cardona</name>
    <dbReference type="NCBI Taxonomy" id="393608"/>
    <lineage>
        <taxon>Eukaryota</taxon>
        <taxon>Viridiplantae</taxon>
        <taxon>Streptophyta</taxon>
        <taxon>Embryophyta</taxon>
        <taxon>Tracheophyta</taxon>
        <taxon>Spermatophyta</taxon>
        <taxon>Magnoliopsida</taxon>
        <taxon>eudicotyledons</taxon>
        <taxon>Gunneridae</taxon>
        <taxon>Pentapetalae</taxon>
        <taxon>Caryophyllales</taxon>
        <taxon>Cactineae</taxon>
        <taxon>Cactaceae</taxon>
        <taxon>Opuntioideae</taxon>
        <taxon>Opuntia</taxon>
    </lineage>
</organism>
<protein>
    <submittedName>
        <fullName evidence="2">Uncharacterized protein</fullName>
    </submittedName>
</protein>
<keyword evidence="1" id="KW-0472">Membrane</keyword>
<accession>A0A7C9CU99</accession>
<sequence length="146" mass="16924">MPGLAQHSRLYIRSKKYYLQSRLGIGSRGSLTFWNVSQPWPRSLIYNLQNFQKNMLHDHCVSKKLGNRFVTKFYDGHVSSFPIMVLDKNLFSFPSTNPHPGKSISFQIVTNLDLSSACLSPFFPLLLFFPFFLFFFSFSHKSTNNN</sequence>
<name>A0A7C9CU99_OPUST</name>
<keyword evidence="1" id="KW-0812">Transmembrane</keyword>
<keyword evidence="1" id="KW-1133">Transmembrane helix</keyword>
<dbReference type="AlphaFoldDB" id="A0A7C9CU99"/>
<feature type="transmembrane region" description="Helical" evidence="1">
    <location>
        <begin position="119"/>
        <end position="138"/>
    </location>
</feature>
<reference evidence="2" key="2">
    <citation type="submission" date="2020-07" db="EMBL/GenBank/DDBJ databases">
        <authorList>
            <person name="Vera ALvarez R."/>
            <person name="Arias-Moreno D.M."/>
            <person name="Jimenez-Jacinto V."/>
            <person name="Jimenez-Bremont J.F."/>
            <person name="Swaminathan K."/>
            <person name="Moose S.P."/>
            <person name="Guerrero-Gonzalez M.L."/>
            <person name="Marino-Ramirez L."/>
            <person name="Landsman D."/>
            <person name="Rodriguez-Kessler M."/>
            <person name="Delgado-Sanchez P."/>
        </authorList>
    </citation>
    <scope>NUCLEOTIDE SEQUENCE</scope>
    <source>
        <tissue evidence="2">Cladode</tissue>
    </source>
</reference>
<dbReference type="EMBL" id="GISG01057253">
    <property type="protein sequence ID" value="MBA4626580.1"/>
    <property type="molecule type" value="Transcribed_RNA"/>
</dbReference>
<evidence type="ECO:0000256" key="1">
    <source>
        <dbReference type="SAM" id="Phobius"/>
    </source>
</evidence>
<proteinExistence type="predicted"/>
<evidence type="ECO:0000313" key="2">
    <source>
        <dbReference type="EMBL" id="MBA4626580.1"/>
    </source>
</evidence>